<dbReference type="Gene3D" id="2.40.30.170">
    <property type="match status" value="1"/>
</dbReference>
<dbReference type="PANTHER" id="PTHR30097">
    <property type="entry name" value="CATION EFFLUX SYSTEM PROTEIN CUSB"/>
    <property type="match status" value="1"/>
</dbReference>
<evidence type="ECO:0000259" key="3">
    <source>
        <dbReference type="Pfam" id="PF19335"/>
    </source>
</evidence>
<evidence type="ECO:0000313" key="8">
    <source>
        <dbReference type="EMBL" id="WPJ97214.1"/>
    </source>
</evidence>
<evidence type="ECO:0000259" key="4">
    <source>
        <dbReference type="Pfam" id="PF25869"/>
    </source>
</evidence>
<dbReference type="Pfam" id="PF25919">
    <property type="entry name" value="BSH_CusB"/>
    <property type="match status" value="1"/>
</dbReference>
<dbReference type="Pfam" id="PF25975">
    <property type="entry name" value="CzcB_C"/>
    <property type="match status" value="1"/>
</dbReference>
<dbReference type="InterPro" id="IPR058790">
    <property type="entry name" value="BSH_CusB"/>
</dbReference>
<dbReference type="InterPro" id="IPR045800">
    <property type="entry name" value="HMBD"/>
</dbReference>
<feature type="domain" description="CusB-like beta-barrel" evidence="6">
    <location>
        <begin position="256"/>
        <end position="330"/>
    </location>
</feature>
<feature type="domain" description="CusB-like barrel-sandwich hybrid" evidence="5">
    <location>
        <begin position="136"/>
        <end position="250"/>
    </location>
</feature>
<dbReference type="RefSeq" id="WP_319834060.1">
    <property type="nucleotide sequence ID" value="NZ_CP138858.1"/>
</dbReference>
<evidence type="ECO:0000256" key="1">
    <source>
        <dbReference type="ARBA" id="ARBA00022448"/>
    </source>
</evidence>
<name>A0ABZ0RLW9_9BACT</name>
<dbReference type="Pfam" id="PF25869">
    <property type="entry name" value="3HB_CusB"/>
    <property type="match status" value="1"/>
</dbReference>
<evidence type="ECO:0000256" key="2">
    <source>
        <dbReference type="SAM" id="MobiDB-lite"/>
    </source>
</evidence>
<dbReference type="Proteomes" id="UP001324993">
    <property type="component" value="Chromosome"/>
</dbReference>
<dbReference type="EMBL" id="CP138858">
    <property type="protein sequence ID" value="WPJ97214.1"/>
    <property type="molecule type" value="Genomic_DNA"/>
</dbReference>
<evidence type="ECO:0000259" key="7">
    <source>
        <dbReference type="Pfam" id="PF25975"/>
    </source>
</evidence>
<dbReference type="PANTHER" id="PTHR30097:SF4">
    <property type="entry name" value="SLR6042 PROTEIN"/>
    <property type="match status" value="1"/>
</dbReference>
<keyword evidence="9" id="KW-1185">Reference proteome</keyword>
<reference evidence="8 9" key="1">
    <citation type="submission" date="2023-11" db="EMBL/GenBank/DDBJ databases">
        <title>Coraliomargarita sp. nov., isolated from marine algae.</title>
        <authorList>
            <person name="Lee J.K."/>
            <person name="Baek J.H."/>
            <person name="Kim J.M."/>
            <person name="Choi D.G."/>
            <person name="Jeon C.O."/>
        </authorList>
    </citation>
    <scope>NUCLEOTIDE SEQUENCE [LARGE SCALE GENOMIC DNA]</scope>
    <source>
        <strain evidence="8 9">J2-16</strain>
    </source>
</reference>
<organism evidence="8 9">
    <name type="scientific">Coraliomargarita algicola</name>
    <dbReference type="NCBI Taxonomy" id="3092156"/>
    <lineage>
        <taxon>Bacteria</taxon>
        <taxon>Pseudomonadati</taxon>
        <taxon>Verrucomicrobiota</taxon>
        <taxon>Opitutia</taxon>
        <taxon>Puniceicoccales</taxon>
        <taxon>Coraliomargaritaceae</taxon>
        <taxon>Coraliomargarita</taxon>
    </lineage>
</organism>
<evidence type="ECO:0000259" key="5">
    <source>
        <dbReference type="Pfam" id="PF25919"/>
    </source>
</evidence>
<accession>A0ABZ0RLW9</accession>
<evidence type="ECO:0000313" key="9">
    <source>
        <dbReference type="Proteomes" id="UP001324993"/>
    </source>
</evidence>
<dbReference type="InterPro" id="IPR058791">
    <property type="entry name" value="3HB_CusB"/>
</dbReference>
<evidence type="ECO:0000259" key="6">
    <source>
        <dbReference type="Pfam" id="PF25954"/>
    </source>
</evidence>
<gene>
    <name evidence="8" type="ORF">SH580_05775</name>
</gene>
<feature type="region of interest" description="Disordered" evidence="2">
    <location>
        <begin position="463"/>
        <end position="497"/>
    </location>
</feature>
<dbReference type="Gene3D" id="2.40.420.20">
    <property type="match status" value="1"/>
</dbReference>
<feature type="domain" description="Heavy metal binding" evidence="3">
    <location>
        <begin position="347"/>
        <end position="372"/>
    </location>
</feature>
<feature type="domain" description="CzcB-like C-terminal circularly permuted SH3-like" evidence="7">
    <location>
        <begin position="389"/>
        <end position="451"/>
    </location>
</feature>
<feature type="domain" description="Heavy metal binding" evidence="3">
    <location>
        <begin position="55"/>
        <end position="80"/>
    </location>
</feature>
<dbReference type="InterPro" id="IPR058649">
    <property type="entry name" value="CzcB_C"/>
</dbReference>
<keyword evidence="1" id="KW-0813">Transport</keyword>
<dbReference type="Pfam" id="PF25954">
    <property type="entry name" value="Beta-barrel_RND_2"/>
    <property type="match status" value="1"/>
</dbReference>
<dbReference type="SUPFAM" id="SSF111369">
    <property type="entry name" value="HlyD-like secretion proteins"/>
    <property type="match status" value="1"/>
</dbReference>
<sequence length="648" mass="69475">MNKQLIFTITGTAVAALIIGIGVGRLTQSSPESHNHAAGGAASAQSAEAAEPTIWTCSMHPQIQQPEPGDCPICGMNLIPLENDSGADDGPRTMSMSESSRALAEIQTSAVVQDYPEAEIRLVGKLDYDETLEKSLTARFPARIDELFVNYTGIPVAKGDHLAKVYSPDLLSAQRELLTSYRADPNSSITRAAREKLRLWDLVPEQIDAILESGEAKDHFILKAPIGGVVVAKHVKEGDYVKTGESLFKIVDLSRLWAYLDAYESDLPWLRYGQDVSFSVEAIPGEIFHGQVAFIEPEVNRKTRTVSIRVNVPNPDSKLKPGMFVRAIVASRLADGGKVYAPDMAGKWISPMHPEIVKDGPGQCDVCGMDLVRAEELGYVDNAVETAPIIVPSSAVLRTGKRAVVYVEKPNAERPTYEGREVVLGPRAGDYFLVAAGLDTGERVVTNGAFKIDSALQIQAKPSMMNPQGSGPIAGHNHGSEAPVAAPAAAGGQTDHSQHGGMAMLEIAGDLAAQLVEPYLAMQSALAGDDLALAKAQAKAMMEVTGHSGDLPALLHDMLAAETLDAFRIPYFDTLSNALIAAAKTDPASFDRDFYIMNCPMANDNQGADWLQASKSLQNPYFGAMMLQCGEVKETITASESGHDNHGQ</sequence>
<dbReference type="InterPro" id="IPR051909">
    <property type="entry name" value="MFP_Cation_Efflux"/>
</dbReference>
<proteinExistence type="predicted"/>
<dbReference type="InterPro" id="IPR058792">
    <property type="entry name" value="Beta-barrel_RND_2"/>
</dbReference>
<feature type="domain" description="CusB-like three alpha-helical bundle" evidence="4">
    <location>
        <begin position="169"/>
        <end position="217"/>
    </location>
</feature>
<dbReference type="Pfam" id="PF19335">
    <property type="entry name" value="HMBD"/>
    <property type="match status" value="2"/>
</dbReference>
<protein>
    <submittedName>
        <fullName evidence="8">Efflux RND transporter periplasmic adaptor subunit</fullName>
    </submittedName>
</protein>